<dbReference type="EMBL" id="JH668317">
    <property type="protein sequence ID" value="KAG6445161.1"/>
    <property type="molecule type" value="Genomic_DNA"/>
</dbReference>
<evidence type="ECO:0000313" key="7">
    <source>
        <dbReference type="EMBL" id="KAG6445161.1"/>
    </source>
</evidence>
<dbReference type="FunFam" id="3.30.300.30:FF:000007">
    <property type="entry name" value="4-coumarate--CoA ligase 2"/>
    <property type="match status" value="1"/>
</dbReference>
<proteinExistence type="inferred from homology"/>
<dbReference type="Pfam" id="PF00501">
    <property type="entry name" value="AMP-binding"/>
    <property type="match status" value="1"/>
</dbReference>
<evidence type="ECO:0008006" key="9">
    <source>
        <dbReference type="Google" id="ProtNLM"/>
    </source>
</evidence>
<dbReference type="InterPro" id="IPR042099">
    <property type="entry name" value="ANL_N_sf"/>
</dbReference>
<evidence type="ECO:0000256" key="1">
    <source>
        <dbReference type="ARBA" id="ARBA00004275"/>
    </source>
</evidence>
<keyword evidence="4" id="KW-0576">Peroxisome</keyword>
<dbReference type="AlphaFoldDB" id="A0A922CGC9"/>
<dbReference type="InterPro" id="IPR020845">
    <property type="entry name" value="AMP-binding_CS"/>
</dbReference>
<dbReference type="PANTHER" id="PTHR24096:SF149">
    <property type="entry name" value="AMP-BINDING DOMAIN-CONTAINING PROTEIN-RELATED"/>
    <property type="match status" value="1"/>
</dbReference>
<evidence type="ECO:0000313" key="8">
    <source>
        <dbReference type="Proteomes" id="UP000791440"/>
    </source>
</evidence>
<dbReference type="OrthoDB" id="10253869at2759"/>
<dbReference type="InterPro" id="IPR025110">
    <property type="entry name" value="AMP-bd_C"/>
</dbReference>
<evidence type="ECO:0000259" key="6">
    <source>
        <dbReference type="Pfam" id="PF13193"/>
    </source>
</evidence>
<comment type="similarity">
    <text evidence="2">Belongs to the ATP-dependent AMP-binding enzyme family.</text>
</comment>
<dbReference type="Pfam" id="PF13193">
    <property type="entry name" value="AMP-binding_C"/>
    <property type="match status" value="1"/>
</dbReference>
<dbReference type="GO" id="GO:0005777">
    <property type="term" value="C:peroxisome"/>
    <property type="evidence" value="ECO:0007669"/>
    <property type="project" value="UniProtKB-SubCell"/>
</dbReference>
<dbReference type="SUPFAM" id="SSF56801">
    <property type="entry name" value="Acetyl-CoA synthetase-like"/>
    <property type="match status" value="1"/>
</dbReference>
<protein>
    <recommendedName>
        <fullName evidence="9">Luciferin 4-monooxygenase</fullName>
    </recommendedName>
</protein>
<dbReference type="Proteomes" id="UP000791440">
    <property type="component" value="Unassembled WGS sequence"/>
</dbReference>
<keyword evidence="3" id="KW-0436">Ligase</keyword>
<dbReference type="CDD" id="cd05911">
    <property type="entry name" value="Firefly_Luc_like"/>
    <property type="match status" value="1"/>
</dbReference>
<accession>A0A922CGC9</accession>
<name>A0A922CGC9_MANSE</name>
<dbReference type="InterPro" id="IPR000873">
    <property type="entry name" value="AMP-dep_synth/lig_dom"/>
</dbReference>
<comment type="subcellular location">
    <subcellularLocation>
        <location evidence="1">Peroxisome</location>
    </subcellularLocation>
</comment>
<dbReference type="Gene3D" id="3.40.50.12780">
    <property type="entry name" value="N-terminal domain of ligase-like"/>
    <property type="match status" value="1"/>
</dbReference>
<evidence type="ECO:0000256" key="3">
    <source>
        <dbReference type="ARBA" id="ARBA00022598"/>
    </source>
</evidence>
<dbReference type="PROSITE" id="PS00455">
    <property type="entry name" value="AMP_BINDING"/>
    <property type="match status" value="1"/>
</dbReference>
<dbReference type="GO" id="GO:0016405">
    <property type="term" value="F:CoA-ligase activity"/>
    <property type="evidence" value="ECO:0007669"/>
    <property type="project" value="TreeGrafter"/>
</dbReference>
<organism evidence="7 8">
    <name type="scientific">Manduca sexta</name>
    <name type="common">Tobacco hawkmoth</name>
    <name type="synonym">Tobacco hornworm</name>
    <dbReference type="NCBI Taxonomy" id="7130"/>
    <lineage>
        <taxon>Eukaryota</taxon>
        <taxon>Metazoa</taxon>
        <taxon>Ecdysozoa</taxon>
        <taxon>Arthropoda</taxon>
        <taxon>Hexapoda</taxon>
        <taxon>Insecta</taxon>
        <taxon>Pterygota</taxon>
        <taxon>Neoptera</taxon>
        <taxon>Endopterygota</taxon>
        <taxon>Lepidoptera</taxon>
        <taxon>Glossata</taxon>
        <taxon>Ditrysia</taxon>
        <taxon>Bombycoidea</taxon>
        <taxon>Sphingidae</taxon>
        <taxon>Sphinginae</taxon>
        <taxon>Sphingini</taxon>
        <taxon>Manduca</taxon>
    </lineage>
</organism>
<keyword evidence="8" id="KW-1185">Reference proteome</keyword>
<evidence type="ECO:0000256" key="4">
    <source>
        <dbReference type="ARBA" id="ARBA00023140"/>
    </source>
</evidence>
<gene>
    <name evidence="7" type="ORF">O3G_MSEX003792</name>
</gene>
<comment type="caution">
    <text evidence="7">The sequence shown here is derived from an EMBL/GenBank/DDBJ whole genome shotgun (WGS) entry which is preliminary data.</text>
</comment>
<dbReference type="PANTHER" id="PTHR24096">
    <property type="entry name" value="LONG-CHAIN-FATTY-ACID--COA LIGASE"/>
    <property type="match status" value="1"/>
</dbReference>
<evidence type="ECO:0000259" key="5">
    <source>
        <dbReference type="Pfam" id="PF00501"/>
    </source>
</evidence>
<sequence>MLKNPLYLYGSKDILVPVHLNFGEFIIDKLWTYREKVAVINGATDEFLTFGDILQQAMNFSISLARMGVRKGDVIALCSENREEFWGAVIGVICSGAVLSTVSTAYVEGEIKHAMSISKPKYVISSPSFYKSHEVTLKSFNHVKKIIIFGDEKPNNTLLYKDMAVANGVFKNVNYDDFKAVDVIGQKDTLFILYSSGTTGLPKGVMLSHLNVLTACSVSPSNDPNAVTIGISPWYHVMGLVGGLLSFSCGRTSVYTAKFNVELFMKNIEKYRTQQLTVVPPVLVAVCKSTLKSDLSSVRVIYSGAAPLHKETVEALYEKFPNLQGVLQGYGASETTLAICRFDKVVSTKPGSVGRAAPGVVLKVVDIETRKPLGPNQQGEICAKGELLMKGYMGGGKKDDFDEEGFYRTGDVGYYDDDKYFYICDRLKELIKYKGYQVPPAELEAVLLQHEAISDAGVVGIPNKAAGEVPMAFVVLQPGKTATEEEIKFFIAKRLSNPKRLRGGVKFINAIPKNASGKILRKELRKMAKSVSSKL</sequence>
<dbReference type="InterPro" id="IPR045851">
    <property type="entry name" value="AMP-bd_C_sf"/>
</dbReference>
<feature type="domain" description="AMP-dependent synthetase/ligase" evidence="5">
    <location>
        <begin position="33"/>
        <end position="392"/>
    </location>
</feature>
<reference evidence="7" key="2">
    <citation type="submission" date="2020-12" db="EMBL/GenBank/DDBJ databases">
        <authorList>
            <person name="Kanost M."/>
        </authorList>
    </citation>
    <scope>NUCLEOTIDE SEQUENCE</scope>
</reference>
<reference evidence="7" key="1">
    <citation type="journal article" date="2016" name="Insect Biochem. Mol. Biol.">
        <title>Multifaceted biological insights from a draft genome sequence of the tobacco hornworm moth, Manduca sexta.</title>
        <authorList>
            <person name="Kanost M.R."/>
            <person name="Arrese E.L."/>
            <person name="Cao X."/>
            <person name="Chen Y.R."/>
            <person name="Chellapilla S."/>
            <person name="Goldsmith M.R."/>
            <person name="Grosse-Wilde E."/>
            <person name="Heckel D.G."/>
            <person name="Herndon N."/>
            <person name="Jiang H."/>
            <person name="Papanicolaou A."/>
            <person name="Qu J."/>
            <person name="Soulages J.L."/>
            <person name="Vogel H."/>
            <person name="Walters J."/>
            <person name="Waterhouse R.M."/>
            <person name="Ahn S.J."/>
            <person name="Almeida F.C."/>
            <person name="An C."/>
            <person name="Aqrawi P."/>
            <person name="Bretschneider A."/>
            <person name="Bryant W.B."/>
            <person name="Bucks S."/>
            <person name="Chao H."/>
            <person name="Chevignon G."/>
            <person name="Christen J.M."/>
            <person name="Clarke D.F."/>
            <person name="Dittmer N.T."/>
            <person name="Ferguson L.C.F."/>
            <person name="Garavelou S."/>
            <person name="Gordon K.H.J."/>
            <person name="Gunaratna R.T."/>
            <person name="Han Y."/>
            <person name="Hauser F."/>
            <person name="He Y."/>
            <person name="Heidel-Fischer H."/>
            <person name="Hirsh A."/>
            <person name="Hu Y."/>
            <person name="Jiang H."/>
            <person name="Kalra D."/>
            <person name="Klinner C."/>
            <person name="Konig C."/>
            <person name="Kovar C."/>
            <person name="Kroll A.R."/>
            <person name="Kuwar S.S."/>
            <person name="Lee S.L."/>
            <person name="Lehman R."/>
            <person name="Li K."/>
            <person name="Li Z."/>
            <person name="Liang H."/>
            <person name="Lovelace S."/>
            <person name="Lu Z."/>
            <person name="Mansfield J.H."/>
            <person name="McCulloch K.J."/>
            <person name="Mathew T."/>
            <person name="Morton B."/>
            <person name="Muzny D.M."/>
            <person name="Neunemann D."/>
            <person name="Ongeri F."/>
            <person name="Pauchet Y."/>
            <person name="Pu L.L."/>
            <person name="Pyrousis I."/>
            <person name="Rao X.J."/>
            <person name="Redding A."/>
            <person name="Roesel C."/>
            <person name="Sanchez-Gracia A."/>
            <person name="Schaack S."/>
            <person name="Shukla A."/>
            <person name="Tetreau G."/>
            <person name="Wang Y."/>
            <person name="Xiong G.H."/>
            <person name="Traut W."/>
            <person name="Walsh T.K."/>
            <person name="Worley K.C."/>
            <person name="Wu D."/>
            <person name="Wu W."/>
            <person name="Wu Y.Q."/>
            <person name="Zhang X."/>
            <person name="Zou Z."/>
            <person name="Zucker H."/>
            <person name="Briscoe A.D."/>
            <person name="Burmester T."/>
            <person name="Clem R.J."/>
            <person name="Feyereisen R."/>
            <person name="Grimmelikhuijzen C.J.P."/>
            <person name="Hamodrakas S.J."/>
            <person name="Hansson B.S."/>
            <person name="Huguet E."/>
            <person name="Jermiin L.S."/>
            <person name="Lan Q."/>
            <person name="Lehman H.K."/>
            <person name="Lorenzen M."/>
            <person name="Merzendorfer H."/>
            <person name="Michalopoulos I."/>
            <person name="Morton D.B."/>
            <person name="Muthukrishnan S."/>
            <person name="Oakeshott J.G."/>
            <person name="Palmer W."/>
            <person name="Park Y."/>
            <person name="Passarelli A.L."/>
            <person name="Rozas J."/>
            <person name="Schwartz L.M."/>
            <person name="Smith W."/>
            <person name="Southgate A."/>
            <person name="Vilcinskas A."/>
            <person name="Vogt R."/>
            <person name="Wang P."/>
            <person name="Werren J."/>
            <person name="Yu X.Q."/>
            <person name="Zhou J.J."/>
            <person name="Brown S.J."/>
            <person name="Scherer S.E."/>
            <person name="Richards S."/>
            <person name="Blissard G.W."/>
        </authorList>
    </citation>
    <scope>NUCLEOTIDE SEQUENCE</scope>
</reference>
<evidence type="ECO:0000256" key="2">
    <source>
        <dbReference type="ARBA" id="ARBA00006432"/>
    </source>
</evidence>
<dbReference type="Gene3D" id="3.30.300.30">
    <property type="match status" value="1"/>
</dbReference>
<feature type="domain" description="AMP-binding enzyme C-terminal" evidence="6">
    <location>
        <begin position="442"/>
        <end position="518"/>
    </location>
</feature>